<keyword evidence="1" id="KW-0812">Transmembrane</keyword>
<accession>A0A2G5EDV5</accession>
<dbReference type="InParanoid" id="A0A2G5EDV5"/>
<gene>
    <name evidence="2" type="ORF">AQUCO_00900483v1</name>
</gene>
<evidence type="ECO:0000313" key="3">
    <source>
        <dbReference type="Proteomes" id="UP000230069"/>
    </source>
</evidence>
<organism evidence="2 3">
    <name type="scientific">Aquilegia coerulea</name>
    <name type="common">Rocky mountain columbine</name>
    <dbReference type="NCBI Taxonomy" id="218851"/>
    <lineage>
        <taxon>Eukaryota</taxon>
        <taxon>Viridiplantae</taxon>
        <taxon>Streptophyta</taxon>
        <taxon>Embryophyta</taxon>
        <taxon>Tracheophyta</taxon>
        <taxon>Spermatophyta</taxon>
        <taxon>Magnoliopsida</taxon>
        <taxon>Ranunculales</taxon>
        <taxon>Ranunculaceae</taxon>
        <taxon>Thalictroideae</taxon>
        <taxon>Aquilegia</taxon>
    </lineage>
</organism>
<keyword evidence="1" id="KW-0472">Membrane</keyword>
<reference evidence="2 3" key="1">
    <citation type="submission" date="2017-09" db="EMBL/GenBank/DDBJ databases">
        <title>WGS assembly of Aquilegia coerulea Goldsmith.</title>
        <authorList>
            <person name="Hodges S."/>
            <person name="Kramer E."/>
            <person name="Nordborg M."/>
            <person name="Tomkins J."/>
            <person name="Borevitz J."/>
            <person name="Derieg N."/>
            <person name="Yan J."/>
            <person name="Mihaltcheva S."/>
            <person name="Hayes R.D."/>
            <person name="Rokhsar D."/>
        </authorList>
    </citation>
    <scope>NUCLEOTIDE SEQUENCE [LARGE SCALE GENOMIC DNA]</scope>
    <source>
        <strain evidence="3">cv. Goldsmith</strain>
    </source>
</reference>
<sequence length="86" mass="9632">MDRYWSHVVNCSSCSKAVNSLKAFEVALQVISIATIGIVAIRQSLMSVVAKIFMVSLAVLCFIASRGLSHFIYKTFYFHDYNHALV</sequence>
<keyword evidence="1" id="KW-1133">Transmembrane helix</keyword>
<dbReference type="EMBL" id="KZ305026">
    <property type="protein sequence ID" value="PIA53938.1"/>
    <property type="molecule type" value="Genomic_DNA"/>
</dbReference>
<keyword evidence="3" id="KW-1185">Reference proteome</keyword>
<dbReference type="STRING" id="218851.A0A2G5EDV5"/>
<feature type="transmembrane region" description="Helical" evidence="1">
    <location>
        <begin position="52"/>
        <end position="73"/>
    </location>
</feature>
<dbReference type="OrthoDB" id="426882at2759"/>
<evidence type="ECO:0000313" key="2">
    <source>
        <dbReference type="EMBL" id="PIA53938.1"/>
    </source>
</evidence>
<evidence type="ECO:0000256" key="1">
    <source>
        <dbReference type="SAM" id="Phobius"/>
    </source>
</evidence>
<dbReference type="AlphaFoldDB" id="A0A2G5EDV5"/>
<protein>
    <submittedName>
        <fullName evidence="2">Uncharacterized protein</fullName>
    </submittedName>
</protein>
<proteinExistence type="predicted"/>
<name>A0A2G5EDV5_AQUCA</name>
<feature type="transmembrane region" description="Helical" evidence="1">
    <location>
        <begin position="26"/>
        <end position="45"/>
    </location>
</feature>
<dbReference type="Proteomes" id="UP000230069">
    <property type="component" value="Unassembled WGS sequence"/>
</dbReference>